<evidence type="ECO:0000259" key="1">
    <source>
        <dbReference type="Pfam" id="PF00561"/>
    </source>
</evidence>
<feature type="domain" description="AB hydrolase-1" evidence="1">
    <location>
        <begin position="24"/>
        <end position="244"/>
    </location>
</feature>
<dbReference type="AlphaFoldDB" id="A0AAF1K9N9"/>
<reference evidence="2 3" key="1">
    <citation type="journal article" date="2018" name="Sci. Rep.">
        <title>Rhizobium tumorigenes sp. nov., a novel plant tumorigenic bacterium isolated from cane gall tumors on thornless blackberry.</title>
        <authorList>
            <person name="Kuzmanovi N."/>
            <person name="Smalla K."/>
            <person name="Gronow S."/>
            <person name="PuBawska J."/>
        </authorList>
    </citation>
    <scope>NUCLEOTIDE SEQUENCE [LARGE SCALE GENOMIC DNA]</scope>
    <source>
        <strain evidence="2 3">1078</strain>
    </source>
</reference>
<sequence length="276" mass="29103">MSEQVYLTRDDAELAVFDFGSGLPVLFQHGLGGSDAQVAQAFPDGDGFRRMTVECRGHGSSSLGSRRPFSIAMFAEDVLAAADRCGIERLAVGGISMGAAIALHLAHFHKDRIAALVLVRPAWTFDAAPENMAPIRTVGKLILAHPIEQARDLFVASETGAELERDAPDNFASLLGYFDRPDAAAFAKVLVDIASDGPDVTKASAAALAVPTLVIGNRQDAIHPLSSAETLAATIPGAAFVEVAAKAADKARHFAETQSAISQFLSSETLRSRFAS</sequence>
<dbReference type="KEGG" id="rtu:PR017_24525"/>
<keyword evidence="2" id="KW-0614">Plasmid</keyword>
<gene>
    <name evidence="2" type="ORF">PR017_24525</name>
</gene>
<dbReference type="Pfam" id="PF00561">
    <property type="entry name" value="Abhydrolase_1"/>
    <property type="match status" value="1"/>
</dbReference>
<dbReference type="PANTHER" id="PTHR43433">
    <property type="entry name" value="HYDROLASE, ALPHA/BETA FOLD FAMILY PROTEIN"/>
    <property type="match status" value="1"/>
</dbReference>
<proteinExistence type="predicted"/>
<dbReference type="SUPFAM" id="SSF53474">
    <property type="entry name" value="alpha/beta-Hydrolases"/>
    <property type="match status" value="1"/>
</dbReference>
<dbReference type="EMBL" id="CP117258">
    <property type="protein sequence ID" value="WFR98857.1"/>
    <property type="molecule type" value="Genomic_DNA"/>
</dbReference>
<dbReference type="GO" id="GO:0016787">
    <property type="term" value="F:hydrolase activity"/>
    <property type="evidence" value="ECO:0007669"/>
    <property type="project" value="UniProtKB-KW"/>
</dbReference>
<dbReference type="Proteomes" id="UP000249499">
    <property type="component" value="Plasmid unnamed1"/>
</dbReference>
<geneLocation type="plasmid" evidence="2 3">
    <name>unnamed1</name>
</geneLocation>
<organism evidence="2 3">
    <name type="scientific">Rhizobium tumorigenes</name>
    <dbReference type="NCBI Taxonomy" id="2041385"/>
    <lineage>
        <taxon>Bacteria</taxon>
        <taxon>Pseudomonadati</taxon>
        <taxon>Pseudomonadota</taxon>
        <taxon>Alphaproteobacteria</taxon>
        <taxon>Hyphomicrobiales</taxon>
        <taxon>Rhizobiaceae</taxon>
        <taxon>Rhizobium/Agrobacterium group</taxon>
        <taxon>Rhizobium</taxon>
    </lineage>
</organism>
<dbReference type="RefSeq" id="WP_111215444.1">
    <property type="nucleotide sequence ID" value="NZ_CP117258.1"/>
</dbReference>
<reference evidence="3" key="2">
    <citation type="journal article" date="2023" name="MicrobiologyOpen">
        <title>Genomics of the tumorigenes clade of the family Rhizobiaceae and description of Rhizobium rhododendri sp. nov.</title>
        <authorList>
            <person name="Kuzmanovic N."/>
            <person name="diCenzo G.C."/>
            <person name="Bunk B."/>
            <person name="Sproeer C."/>
            <person name="Fruehling A."/>
            <person name="Neumann-Schaal M."/>
            <person name="Overmann J."/>
            <person name="Smalla K."/>
        </authorList>
    </citation>
    <scope>NUCLEOTIDE SEQUENCE [LARGE SCALE GENOMIC DNA]</scope>
    <source>
        <strain evidence="3">1078</strain>
        <plasmid evidence="3">unnamed1</plasmid>
    </source>
</reference>
<dbReference type="PRINTS" id="PR00111">
    <property type="entry name" value="ABHYDROLASE"/>
</dbReference>
<evidence type="ECO:0000313" key="3">
    <source>
        <dbReference type="Proteomes" id="UP000249499"/>
    </source>
</evidence>
<dbReference type="Gene3D" id="3.40.50.1820">
    <property type="entry name" value="alpha/beta hydrolase"/>
    <property type="match status" value="1"/>
</dbReference>
<name>A0AAF1K9N9_9HYPH</name>
<keyword evidence="3" id="KW-1185">Reference proteome</keyword>
<dbReference type="PANTHER" id="PTHR43433:SF5">
    <property type="entry name" value="AB HYDROLASE-1 DOMAIN-CONTAINING PROTEIN"/>
    <property type="match status" value="1"/>
</dbReference>
<keyword evidence="2" id="KW-0378">Hydrolase</keyword>
<accession>A0AAF1K9N9</accession>
<evidence type="ECO:0000313" key="2">
    <source>
        <dbReference type="EMBL" id="WFR98857.1"/>
    </source>
</evidence>
<dbReference type="InterPro" id="IPR029058">
    <property type="entry name" value="AB_hydrolase_fold"/>
</dbReference>
<dbReference type="InterPro" id="IPR000073">
    <property type="entry name" value="AB_hydrolase_1"/>
</dbReference>
<protein>
    <submittedName>
        <fullName evidence="2">Alpha/beta fold hydrolase</fullName>
    </submittedName>
</protein>
<dbReference type="InterPro" id="IPR050471">
    <property type="entry name" value="AB_hydrolase"/>
</dbReference>